<feature type="transmembrane region" description="Helical" evidence="6">
    <location>
        <begin position="104"/>
        <end position="125"/>
    </location>
</feature>
<organism evidence="7 8">
    <name type="scientific">Acorus gramineus</name>
    <name type="common">Dwarf sweet flag</name>
    <dbReference type="NCBI Taxonomy" id="55184"/>
    <lineage>
        <taxon>Eukaryota</taxon>
        <taxon>Viridiplantae</taxon>
        <taxon>Streptophyta</taxon>
        <taxon>Embryophyta</taxon>
        <taxon>Tracheophyta</taxon>
        <taxon>Spermatophyta</taxon>
        <taxon>Magnoliopsida</taxon>
        <taxon>Liliopsida</taxon>
        <taxon>Acoraceae</taxon>
        <taxon>Acorus</taxon>
    </lineage>
</organism>
<keyword evidence="8" id="KW-1185">Reference proteome</keyword>
<feature type="transmembrane region" description="Helical" evidence="6">
    <location>
        <begin position="81"/>
        <end position="98"/>
    </location>
</feature>
<feature type="transmembrane region" description="Helical" evidence="6">
    <location>
        <begin position="466"/>
        <end position="487"/>
    </location>
</feature>
<evidence type="ECO:0000256" key="5">
    <source>
        <dbReference type="ARBA" id="ARBA00023136"/>
    </source>
</evidence>
<feature type="transmembrane region" description="Helical" evidence="6">
    <location>
        <begin position="348"/>
        <end position="370"/>
    </location>
</feature>
<dbReference type="Pfam" id="PF00854">
    <property type="entry name" value="PTR2"/>
    <property type="match status" value="2"/>
</dbReference>
<feature type="transmembrane region" description="Helical" evidence="6">
    <location>
        <begin position="511"/>
        <end position="530"/>
    </location>
</feature>
<evidence type="ECO:0000256" key="2">
    <source>
        <dbReference type="ARBA" id="ARBA00005982"/>
    </source>
</evidence>
<protein>
    <submittedName>
        <fullName evidence="7">Peptide transporter PTR2</fullName>
    </submittedName>
</protein>
<evidence type="ECO:0000313" key="8">
    <source>
        <dbReference type="Proteomes" id="UP001179952"/>
    </source>
</evidence>
<feature type="transmembrane region" description="Helical" evidence="6">
    <location>
        <begin position="435"/>
        <end position="454"/>
    </location>
</feature>
<dbReference type="AlphaFoldDB" id="A0AAV9B6P6"/>
<dbReference type="InterPro" id="IPR036259">
    <property type="entry name" value="MFS_trans_sf"/>
</dbReference>
<comment type="similarity">
    <text evidence="2">Belongs to the major facilitator superfamily. Proton-dependent oligopeptide transporter (POT/PTR) (TC 2.A.17) family.</text>
</comment>
<keyword evidence="5 6" id="KW-0472">Membrane</keyword>
<feature type="transmembrane region" description="Helical" evidence="6">
    <location>
        <begin position="179"/>
        <end position="199"/>
    </location>
</feature>
<keyword evidence="4 6" id="KW-1133">Transmembrane helix</keyword>
<dbReference type="GO" id="GO:0016020">
    <property type="term" value="C:membrane"/>
    <property type="evidence" value="ECO:0007669"/>
    <property type="project" value="UniProtKB-SubCell"/>
</dbReference>
<feature type="transmembrane region" description="Helical" evidence="6">
    <location>
        <begin position="220"/>
        <end position="243"/>
    </location>
</feature>
<dbReference type="GO" id="GO:0022857">
    <property type="term" value="F:transmembrane transporter activity"/>
    <property type="evidence" value="ECO:0007669"/>
    <property type="project" value="InterPro"/>
</dbReference>
<feature type="transmembrane region" description="Helical" evidence="6">
    <location>
        <begin position="309"/>
        <end position="328"/>
    </location>
</feature>
<dbReference type="SUPFAM" id="SSF103473">
    <property type="entry name" value="MFS general substrate transporter"/>
    <property type="match status" value="1"/>
</dbReference>
<comment type="subcellular location">
    <subcellularLocation>
        <location evidence="1">Membrane</location>
        <topology evidence="1">Multi-pass membrane protein</topology>
    </subcellularLocation>
</comment>
<keyword evidence="3 6" id="KW-0812">Transmembrane</keyword>
<dbReference type="PANTHER" id="PTHR11654">
    <property type="entry name" value="OLIGOPEPTIDE TRANSPORTER-RELATED"/>
    <property type="match status" value="1"/>
</dbReference>
<evidence type="ECO:0000256" key="4">
    <source>
        <dbReference type="ARBA" id="ARBA00022989"/>
    </source>
</evidence>
<dbReference type="EMBL" id="JAUJYN010000004">
    <property type="protein sequence ID" value="KAK1272370.1"/>
    <property type="molecule type" value="Genomic_DNA"/>
</dbReference>
<evidence type="ECO:0000256" key="1">
    <source>
        <dbReference type="ARBA" id="ARBA00004141"/>
    </source>
</evidence>
<dbReference type="Gene3D" id="1.20.1250.20">
    <property type="entry name" value="MFS general substrate transporter like domains"/>
    <property type="match status" value="1"/>
</dbReference>
<proteinExistence type="inferred from homology"/>
<feature type="transmembrane region" description="Helical" evidence="6">
    <location>
        <begin position="137"/>
        <end position="159"/>
    </location>
</feature>
<name>A0AAV9B6P6_ACOGR</name>
<reference evidence="7" key="2">
    <citation type="submission" date="2023-06" db="EMBL/GenBank/DDBJ databases">
        <authorList>
            <person name="Ma L."/>
            <person name="Liu K.-W."/>
            <person name="Li Z."/>
            <person name="Hsiao Y.-Y."/>
            <person name="Qi Y."/>
            <person name="Fu T."/>
            <person name="Tang G."/>
            <person name="Zhang D."/>
            <person name="Sun W.-H."/>
            <person name="Liu D.-K."/>
            <person name="Li Y."/>
            <person name="Chen G.-Z."/>
            <person name="Liu X.-D."/>
            <person name="Liao X.-Y."/>
            <person name="Jiang Y.-T."/>
            <person name="Yu X."/>
            <person name="Hao Y."/>
            <person name="Huang J."/>
            <person name="Zhao X.-W."/>
            <person name="Ke S."/>
            <person name="Chen Y.-Y."/>
            <person name="Wu W.-L."/>
            <person name="Hsu J.-L."/>
            <person name="Lin Y.-F."/>
            <person name="Huang M.-D."/>
            <person name="Li C.-Y."/>
            <person name="Huang L."/>
            <person name="Wang Z.-W."/>
            <person name="Zhao X."/>
            <person name="Zhong W.-Y."/>
            <person name="Peng D.-H."/>
            <person name="Ahmad S."/>
            <person name="Lan S."/>
            <person name="Zhang J.-S."/>
            <person name="Tsai W.-C."/>
            <person name="Van De Peer Y."/>
            <person name="Liu Z.-J."/>
        </authorList>
    </citation>
    <scope>NUCLEOTIDE SEQUENCE</scope>
    <source>
        <strain evidence="7">SCP</strain>
        <tissue evidence="7">Leaves</tissue>
    </source>
</reference>
<dbReference type="Proteomes" id="UP001179952">
    <property type="component" value="Unassembled WGS sequence"/>
</dbReference>
<comment type="caution">
    <text evidence="7">The sequence shown here is derived from an EMBL/GenBank/DDBJ whole genome shotgun (WGS) entry which is preliminary data.</text>
</comment>
<evidence type="ECO:0000256" key="6">
    <source>
        <dbReference type="SAM" id="Phobius"/>
    </source>
</evidence>
<dbReference type="CDD" id="cd17351">
    <property type="entry name" value="MFS_NPF"/>
    <property type="match status" value="1"/>
</dbReference>
<dbReference type="InterPro" id="IPR000109">
    <property type="entry name" value="POT_fam"/>
</dbReference>
<evidence type="ECO:0000313" key="7">
    <source>
        <dbReference type="EMBL" id="KAK1272370.1"/>
    </source>
</evidence>
<feature type="transmembrane region" description="Helical" evidence="6">
    <location>
        <begin position="249"/>
        <end position="270"/>
    </location>
</feature>
<reference evidence="7" key="1">
    <citation type="journal article" date="2023" name="Nat. Commun.">
        <title>Diploid and tetraploid genomes of Acorus and the evolution of monocots.</title>
        <authorList>
            <person name="Ma L."/>
            <person name="Liu K.W."/>
            <person name="Li Z."/>
            <person name="Hsiao Y.Y."/>
            <person name="Qi Y."/>
            <person name="Fu T."/>
            <person name="Tang G.D."/>
            <person name="Zhang D."/>
            <person name="Sun W.H."/>
            <person name="Liu D.K."/>
            <person name="Li Y."/>
            <person name="Chen G.Z."/>
            <person name="Liu X.D."/>
            <person name="Liao X.Y."/>
            <person name="Jiang Y.T."/>
            <person name="Yu X."/>
            <person name="Hao Y."/>
            <person name="Huang J."/>
            <person name="Zhao X.W."/>
            <person name="Ke S."/>
            <person name="Chen Y.Y."/>
            <person name="Wu W.L."/>
            <person name="Hsu J.L."/>
            <person name="Lin Y.F."/>
            <person name="Huang M.D."/>
            <person name="Li C.Y."/>
            <person name="Huang L."/>
            <person name="Wang Z.W."/>
            <person name="Zhao X."/>
            <person name="Zhong W.Y."/>
            <person name="Peng D.H."/>
            <person name="Ahmad S."/>
            <person name="Lan S."/>
            <person name="Zhang J.S."/>
            <person name="Tsai W.C."/>
            <person name="Van de Peer Y."/>
            <person name="Liu Z.J."/>
        </authorList>
    </citation>
    <scope>NUCLEOTIDE SEQUENCE</scope>
    <source>
        <strain evidence="7">SCP</strain>
    </source>
</reference>
<feature type="transmembrane region" description="Helical" evidence="6">
    <location>
        <begin position="391"/>
        <end position="411"/>
    </location>
</feature>
<accession>A0AAV9B6P6</accession>
<gene>
    <name evidence="7" type="ORF">QJS04_geneDACA012199</name>
</gene>
<evidence type="ECO:0000256" key="3">
    <source>
        <dbReference type="ARBA" id="ARBA00022692"/>
    </source>
</evidence>
<sequence>MRYRVNNLLVSASLRESHLKKEILMERETESESLLNQECLESGHEKQVVPSHAHKPPKSLHEISHWRAPAIILGYECLESLAFYGIAANLVTYLNMILHESNASVAASATTWTGTCYFAPFLISFVADSCWGNYKTIFISSIVYLSGMICLFLSASLPLLKPPPCDATYCPSATTVQKLAFFFGLYLVALGSGGVKASLLPFGADQFDDEHPKERQMKGVFFNWFFLCLNAGSLASSTLIVWIQENISWSAGFGISMSCLALATAAFLVGTPTYASRPPRESPFIRVFRAMFASVKTRSSDSQVDELKVLLRLLPIWLSSIAYSISYAQTNATFIEQGRAMDTVIGGLSIPPATIAATEVISVALWVFIYDAAIVPLSKRCLNDGRGLSQLQRMGVGHALMVAAMSTAALVERARLARVQSGARAMGVAWQVPQYFMIGASEVFAYVGLLEFFYGQAPETMKSTCTAVSLLTIAAGNYLSSLVVYAVEVATAKGGRPGWIPEDLNRRQLDYFFWVLAAVGGLNSVAYVVCARNYVINHR</sequence>